<dbReference type="EMBL" id="JABBHF010000011">
    <property type="protein sequence ID" value="NMH89216.1"/>
    <property type="molecule type" value="Genomic_DNA"/>
</dbReference>
<feature type="DNA-binding region" description="OmpR/PhoB-type" evidence="2">
    <location>
        <begin position="182"/>
        <end position="279"/>
    </location>
</feature>
<dbReference type="Gene3D" id="1.10.10.10">
    <property type="entry name" value="Winged helix-like DNA-binding domain superfamily/Winged helix DNA-binding domain"/>
    <property type="match status" value="1"/>
</dbReference>
<reference evidence="5 6" key="1">
    <citation type="submission" date="2020-04" db="EMBL/GenBank/DDBJ databases">
        <title>A Flavivirga sp. nov.</title>
        <authorList>
            <person name="Sun X."/>
        </authorList>
    </citation>
    <scope>NUCLEOTIDE SEQUENCE [LARGE SCALE GENOMIC DNA]</scope>
    <source>
        <strain evidence="5 6">Y03</strain>
    </source>
</reference>
<feature type="domain" description="OmpR/PhoB-type" evidence="4">
    <location>
        <begin position="182"/>
        <end position="279"/>
    </location>
</feature>
<feature type="transmembrane region" description="Helical" evidence="3">
    <location>
        <begin position="150"/>
        <end position="169"/>
    </location>
</feature>
<evidence type="ECO:0000259" key="4">
    <source>
        <dbReference type="PROSITE" id="PS51755"/>
    </source>
</evidence>
<protein>
    <submittedName>
        <fullName evidence="5">Helix-turn-helix domain-containing protein</fullName>
    </submittedName>
</protein>
<dbReference type="SUPFAM" id="SSF46894">
    <property type="entry name" value="C-terminal effector domain of the bipartite response regulators"/>
    <property type="match status" value="1"/>
</dbReference>
<dbReference type="PROSITE" id="PS51755">
    <property type="entry name" value="OMPR_PHOB"/>
    <property type="match status" value="1"/>
</dbReference>
<dbReference type="InterPro" id="IPR036388">
    <property type="entry name" value="WH-like_DNA-bd_sf"/>
</dbReference>
<dbReference type="RefSeq" id="WP_169675998.1">
    <property type="nucleotide sequence ID" value="NZ_JABBHF010000011.1"/>
</dbReference>
<gene>
    <name evidence="5" type="ORF">HHX25_17015</name>
</gene>
<evidence type="ECO:0000256" key="1">
    <source>
        <dbReference type="ARBA" id="ARBA00023125"/>
    </source>
</evidence>
<keyword evidence="1 2" id="KW-0238">DNA-binding</keyword>
<name>A0ABX1S047_9FLAO</name>
<dbReference type="InterPro" id="IPR016032">
    <property type="entry name" value="Sig_transdc_resp-reg_C-effctor"/>
</dbReference>
<keyword evidence="3" id="KW-0812">Transmembrane</keyword>
<dbReference type="CDD" id="cd00383">
    <property type="entry name" value="trans_reg_C"/>
    <property type="match status" value="1"/>
</dbReference>
<keyword evidence="6" id="KW-1185">Reference proteome</keyword>
<keyword evidence="3" id="KW-1133">Transmembrane helix</keyword>
<evidence type="ECO:0000256" key="2">
    <source>
        <dbReference type="PROSITE-ProRule" id="PRU01091"/>
    </source>
</evidence>
<keyword evidence="3" id="KW-0472">Membrane</keyword>
<evidence type="ECO:0000313" key="6">
    <source>
        <dbReference type="Proteomes" id="UP000746690"/>
    </source>
</evidence>
<organism evidence="5 6">
    <name type="scientific">Flavivirga algicola</name>
    <dbReference type="NCBI Taxonomy" id="2729136"/>
    <lineage>
        <taxon>Bacteria</taxon>
        <taxon>Pseudomonadati</taxon>
        <taxon>Bacteroidota</taxon>
        <taxon>Flavobacteriia</taxon>
        <taxon>Flavobacteriales</taxon>
        <taxon>Flavobacteriaceae</taxon>
        <taxon>Flavivirga</taxon>
    </lineage>
</organism>
<evidence type="ECO:0000256" key="3">
    <source>
        <dbReference type="SAM" id="Phobius"/>
    </source>
</evidence>
<dbReference type="Proteomes" id="UP000746690">
    <property type="component" value="Unassembled WGS sequence"/>
</dbReference>
<dbReference type="SMART" id="SM00862">
    <property type="entry name" value="Trans_reg_C"/>
    <property type="match status" value="1"/>
</dbReference>
<comment type="caution">
    <text evidence="5">The sequence shown here is derived from an EMBL/GenBank/DDBJ whole genome shotgun (WGS) entry which is preliminary data.</text>
</comment>
<dbReference type="PROSITE" id="PS51257">
    <property type="entry name" value="PROKAR_LIPOPROTEIN"/>
    <property type="match status" value="1"/>
</dbReference>
<proteinExistence type="predicted"/>
<dbReference type="InterPro" id="IPR001867">
    <property type="entry name" value="OmpR/PhoB-type_DNA-bd"/>
</dbReference>
<sequence>MTKKLIFPLLIILFFTFLGCKDDMPQNHFSETVKVALRDAGSKLLLADNDSTSLILPITKINENAYELAFQNKLSITPDSLVAAISHSLKAAKLPKQYIVEVINCNNDEVFYSFQIKGDKENDIVPCLGRNLPTDCYTIQVLFFEKKSNLNGIFLILFAGVLISGLLYLKKRKAKVTNEDAASYSKIGDYKFYKDQNRLIKEAIEIKLSAKECELMTILSANQNQVVKRETLVKEIWEDRGVFVDRSLDTFISKLRKKFKGEPSINIVNIHGVGYKLEVH</sequence>
<dbReference type="Pfam" id="PF00486">
    <property type="entry name" value="Trans_reg_C"/>
    <property type="match status" value="1"/>
</dbReference>
<accession>A0ABX1S047</accession>
<evidence type="ECO:0000313" key="5">
    <source>
        <dbReference type="EMBL" id="NMH89216.1"/>
    </source>
</evidence>